<evidence type="ECO:0000256" key="6">
    <source>
        <dbReference type="ARBA" id="ARBA00022989"/>
    </source>
</evidence>
<dbReference type="InterPro" id="IPR024529">
    <property type="entry name" value="ECF_trnsprt_substrate-spec"/>
</dbReference>
<keyword evidence="5 9" id="KW-0812">Transmembrane</keyword>
<evidence type="ECO:0000256" key="5">
    <source>
        <dbReference type="ARBA" id="ARBA00022692"/>
    </source>
</evidence>
<keyword evidence="3 8" id="KW-0813">Transport</keyword>
<organism evidence="10 11">
    <name type="scientific">Mediterraneibacter catenae</name>
    <dbReference type="NCBI Taxonomy" id="2594882"/>
    <lineage>
        <taxon>Bacteria</taxon>
        <taxon>Bacillati</taxon>
        <taxon>Bacillota</taxon>
        <taxon>Clostridia</taxon>
        <taxon>Lachnospirales</taxon>
        <taxon>Lachnospiraceae</taxon>
        <taxon>Mediterraneibacter</taxon>
    </lineage>
</organism>
<evidence type="ECO:0000256" key="7">
    <source>
        <dbReference type="ARBA" id="ARBA00023136"/>
    </source>
</evidence>
<feature type="transmembrane region" description="Helical" evidence="9">
    <location>
        <begin position="21"/>
        <end position="38"/>
    </location>
</feature>
<evidence type="ECO:0000313" key="10">
    <source>
        <dbReference type="EMBL" id="KAA8500832.1"/>
    </source>
</evidence>
<gene>
    <name evidence="10" type="ORF">FNY66_11670</name>
</gene>
<dbReference type="GO" id="GO:0032217">
    <property type="term" value="F:riboflavin transmembrane transporter activity"/>
    <property type="evidence" value="ECO:0007669"/>
    <property type="project" value="UniProtKB-UniRule"/>
</dbReference>
<dbReference type="PIRSF" id="PIRSF037778">
    <property type="entry name" value="UCP037778_transp_RibU"/>
    <property type="match status" value="1"/>
</dbReference>
<dbReference type="PANTHER" id="PTHR38438">
    <property type="entry name" value="RIBOFLAVIN TRANSPORTER RIBU"/>
    <property type="match status" value="1"/>
</dbReference>
<accession>A0A5M9I0N8</accession>
<evidence type="ECO:0000256" key="2">
    <source>
        <dbReference type="ARBA" id="ARBA00005540"/>
    </source>
</evidence>
<keyword evidence="4 8" id="KW-1003">Cell membrane</keyword>
<dbReference type="EMBL" id="VMSO01000016">
    <property type="protein sequence ID" value="KAA8500832.1"/>
    <property type="molecule type" value="Genomic_DNA"/>
</dbReference>
<keyword evidence="11" id="KW-1185">Reference proteome</keyword>
<evidence type="ECO:0000256" key="8">
    <source>
        <dbReference type="PIRNR" id="PIRNR037778"/>
    </source>
</evidence>
<protein>
    <recommendedName>
        <fullName evidence="8">Riboflavin transporter</fullName>
    </recommendedName>
</protein>
<dbReference type="PANTHER" id="PTHR38438:SF1">
    <property type="entry name" value="RIBOFLAVIN TRANSPORTER RIBU"/>
    <property type="match status" value="1"/>
</dbReference>
<feature type="transmembrane region" description="Helical" evidence="9">
    <location>
        <begin position="121"/>
        <end position="145"/>
    </location>
</feature>
<comment type="function">
    <text evidence="8">Probably a riboflavin-binding protein that interacts with the energy-coupling factor (ECF) ABC-transporter complex.</text>
</comment>
<evidence type="ECO:0000256" key="3">
    <source>
        <dbReference type="ARBA" id="ARBA00022448"/>
    </source>
</evidence>
<sequence>MSTETKTTVQSQVKERFGVRALVNIGMLAAIAVILMLFEIPLPFAPSFYEIDFSEVPVMVGCFAMGPFAGALIEFVKILLNFVFTGTDTAGVGELANFIIGCSLCVPAGLIYRRKRTRTTALIGMAAGTVTMTVIGCAVNAFVLLPTYATAFGMPIDALVEMGTAVNPAINSLTTFVFFAVAPFNILKGVLVSAIVFLIYKKISPIFRMRLS</sequence>
<feature type="transmembrane region" description="Helical" evidence="9">
    <location>
        <begin position="176"/>
        <end position="200"/>
    </location>
</feature>
<comment type="subcellular location">
    <subcellularLocation>
        <location evidence="1">Cell membrane</location>
        <topology evidence="1">Multi-pass membrane protein</topology>
    </subcellularLocation>
</comment>
<comment type="similarity">
    <text evidence="2 8">Belongs to the prokaryotic riboflavin transporter (P-RFT) (TC 2.A.87) family.</text>
</comment>
<keyword evidence="7 8" id="KW-0472">Membrane</keyword>
<evidence type="ECO:0000313" key="11">
    <source>
        <dbReference type="Proteomes" id="UP000322025"/>
    </source>
</evidence>
<proteinExistence type="inferred from homology"/>
<comment type="caution">
    <text evidence="10">The sequence shown here is derived from an EMBL/GenBank/DDBJ whole genome shotgun (WGS) entry which is preliminary data.</text>
</comment>
<evidence type="ECO:0000256" key="1">
    <source>
        <dbReference type="ARBA" id="ARBA00004651"/>
    </source>
</evidence>
<dbReference type="Proteomes" id="UP000322025">
    <property type="component" value="Unassembled WGS sequence"/>
</dbReference>
<name>A0A5M9I0N8_9FIRM</name>
<dbReference type="AlphaFoldDB" id="A0A5M9I0N8"/>
<dbReference type="GO" id="GO:0005886">
    <property type="term" value="C:plasma membrane"/>
    <property type="evidence" value="ECO:0007669"/>
    <property type="project" value="UniProtKB-SubCell"/>
</dbReference>
<reference evidence="10" key="1">
    <citation type="submission" date="2019-07" db="EMBL/GenBank/DDBJ databases">
        <authorList>
            <person name="Wongkuna S."/>
            <person name="Scaria J."/>
        </authorList>
    </citation>
    <scope>NUCLEOTIDE SEQUENCE [LARGE SCALE GENOMIC DNA]</scope>
    <source>
        <strain evidence="10">SW178</strain>
    </source>
</reference>
<keyword evidence="6 9" id="KW-1133">Transmembrane helix</keyword>
<dbReference type="Gene3D" id="1.10.1760.20">
    <property type="match status" value="1"/>
</dbReference>
<feature type="transmembrane region" description="Helical" evidence="9">
    <location>
        <begin position="58"/>
        <end position="80"/>
    </location>
</feature>
<dbReference type="OrthoDB" id="9809216at2"/>
<evidence type="ECO:0000256" key="4">
    <source>
        <dbReference type="ARBA" id="ARBA00022475"/>
    </source>
</evidence>
<dbReference type="Pfam" id="PF12822">
    <property type="entry name" value="ECF_trnsprt"/>
    <property type="match status" value="1"/>
</dbReference>
<dbReference type="RefSeq" id="WP_150311263.1">
    <property type="nucleotide sequence ID" value="NZ_VMSO01000016.1"/>
</dbReference>
<dbReference type="InterPro" id="IPR025720">
    <property type="entry name" value="RibU"/>
</dbReference>
<evidence type="ECO:0000256" key="9">
    <source>
        <dbReference type="SAM" id="Phobius"/>
    </source>
</evidence>